<gene>
    <name evidence="1" type="ORF">F2Q68_00041911</name>
</gene>
<evidence type="ECO:0000313" key="1">
    <source>
        <dbReference type="EMBL" id="KAF2616904.1"/>
    </source>
</evidence>
<comment type="caution">
    <text evidence="1">The sequence shown here is derived from an EMBL/GenBank/DDBJ whole genome shotgun (WGS) entry which is preliminary data.</text>
</comment>
<dbReference type="EMBL" id="QGKW02000007">
    <property type="protein sequence ID" value="KAF2616904.1"/>
    <property type="molecule type" value="Genomic_DNA"/>
</dbReference>
<name>A0A8S9MAB3_BRACR</name>
<evidence type="ECO:0000313" key="2">
    <source>
        <dbReference type="Proteomes" id="UP000712281"/>
    </source>
</evidence>
<dbReference type="AlphaFoldDB" id="A0A8S9MAB3"/>
<protein>
    <submittedName>
        <fullName evidence="1">Uncharacterized protein</fullName>
    </submittedName>
</protein>
<organism evidence="1 2">
    <name type="scientific">Brassica cretica</name>
    <name type="common">Mustard</name>
    <dbReference type="NCBI Taxonomy" id="69181"/>
    <lineage>
        <taxon>Eukaryota</taxon>
        <taxon>Viridiplantae</taxon>
        <taxon>Streptophyta</taxon>
        <taxon>Embryophyta</taxon>
        <taxon>Tracheophyta</taxon>
        <taxon>Spermatophyta</taxon>
        <taxon>Magnoliopsida</taxon>
        <taxon>eudicotyledons</taxon>
        <taxon>Gunneridae</taxon>
        <taxon>Pentapetalae</taxon>
        <taxon>rosids</taxon>
        <taxon>malvids</taxon>
        <taxon>Brassicales</taxon>
        <taxon>Brassicaceae</taxon>
        <taxon>Brassiceae</taxon>
        <taxon>Brassica</taxon>
    </lineage>
</organism>
<accession>A0A8S9MAB3</accession>
<proteinExistence type="predicted"/>
<reference evidence="1" key="1">
    <citation type="submission" date="2019-12" db="EMBL/GenBank/DDBJ databases">
        <title>Genome sequencing and annotation of Brassica cretica.</title>
        <authorList>
            <person name="Studholme D.J."/>
            <person name="Sarris P.F."/>
        </authorList>
    </citation>
    <scope>NUCLEOTIDE SEQUENCE</scope>
    <source>
        <strain evidence="1">PFS-001/15</strain>
        <tissue evidence="1">Leaf</tissue>
    </source>
</reference>
<dbReference type="Proteomes" id="UP000712281">
    <property type="component" value="Unassembled WGS sequence"/>
</dbReference>
<sequence>MKMLGSPDAAVRCGEATGVGLHTESSTGDCRSRTTRRVVDGTASMGTVEQQICLLSRDGSRNFDDRLFGSRLWVRPKQIRTKTQSKTLARRRFEMRFGPVQRRDGGSRFRSGGYPRWRRLEIKGD</sequence>